<dbReference type="GO" id="GO:0003677">
    <property type="term" value="F:DNA binding"/>
    <property type="evidence" value="ECO:0007669"/>
    <property type="project" value="UniProtKB-KW"/>
</dbReference>
<dbReference type="KEGG" id="nec:KGD82_08165"/>
<dbReference type="Gene3D" id="1.10.10.10">
    <property type="entry name" value="Winged helix-like DNA-binding domain superfamily/Winged helix DNA-binding domain"/>
    <property type="match status" value="1"/>
</dbReference>
<evidence type="ECO:0000256" key="4">
    <source>
        <dbReference type="ARBA" id="ARBA00023163"/>
    </source>
</evidence>
<sequence>MDLRHLRYFVAVAEELHFGRAAERLHMAQPPLSQQIRQLEAELGVELLHRTTRRVALTEAGRVYLDLARGILADVDRAAHQARLVASGAVGHLSLGCVGSATYSLLPNLSRRLSVELPGVDFSFRGDMLGPDQVEALRGGTIDVALLRPRWPTAPSSCTRCAGTGCSSPCRCTTAWPGADGCVPRTSRERI</sequence>
<dbReference type="Proteomes" id="UP000682416">
    <property type="component" value="Chromosome"/>
</dbReference>
<dbReference type="PRINTS" id="PR00039">
    <property type="entry name" value="HTHLYSR"/>
</dbReference>
<protein>
    <submittedName>
        <fullName evidence="6">LysR family transcriptional regulator</fullName>
    </submittedName>
</protein>
<organism evidence="6 7">
    <name type="scientific">Nocardiopsis eucommiae</name>
    <dbReference type="NCBI Taxonomy" id="2831970"/>
    <lineage>
        <taxon>Bacteria</taxon>
        <taxon>Bacillati</taxon>
        <taxon>Actinomycetota</taxon>
        <taxon>Actinomycetes</taxon>
        <taxon>Streptosporangiales</taxon>
        <taxon>Nocardiopsidaceae</taxon>
        <taxon>Nocardiopsis</taxon>
    </lineage>
</organism>
<accession>A0A975QLF4</accession>
<dbReference type="EMBL" id="CP074402">
    <property type="protein sequence ID" value="QVJ02463.1"/>
    <property type="molecule type" value="Genomic_DNA"/>
</dbReference>
<reference evidence="6" key="1">
    <citation type="submission" date="2021-05" db="EMBL/GenBank/DDBJ databases">
        <authorList>
            <person name="Kaiqin L."/>
            <person name="Jian G."/>
        </authorList>
    </citation>
    <scope>NUCLEOTIDE SEQUENCE</scope>
    <source>
        <strain evidence="6">HDS5</strain>
    </source>
</reference>
<evidence type="ECO:0000259" key="5">
    <source>
        <dbReference type="PROSITE" id="PS50931"/>
    </source>
</evidence>
<dbReference type="InterPro" id="IPR036390">
    <property type="entry name" value="WH_DNA-bd_sf"/>
</dbReference>
<dbReference type="InterPro" id="IPR000847">
    <property type="entry name" value="LysR_HTH_N"/>
</dbReference>
<proteinExistence type="inferred from homology"/>
<dbReference type="InterPro" id="IPR036388">
    <property type="entry name" value="WH-like_DNA-bd_sf"/>
</dbReference>
<evidence type="ECO:0000313" key="6">
    <source>
        <dbReference type="EMBL" id="QVJ02463.1"/>
    </source>
</evidence>
<dbReference type="SUPFAM" id="SSF53850">
    <property type="entry name" value="Periplasmic binding protein-like II"/>
    <property type="match status" value="1"/>
</dbReference>
<evidence type="ECO:0000256" key="3">
    <source>
        <dbReference type="ARBA" id="ARBA00023125"/>
    </source>
</evidence>
<dbReference type="Pfam" id="PF00126">
    <property type="entry name" value="HTH_1"/>
    <property type="match status" value="1"/>
</dbReference>
<dbReference type="PANTHER" id="PTHR30346:SF0">
    <property type="entry name" value="HCA OPERON TRANSCRIPTIONAL ACTIVATOR HCAR"/>
    <property type="match status" value="1"/>
</dbReference>
<keyword evidence="7" id="KW-1185">Reference proteome</keyword>
<keyword evidence="3" id="KW-0238">DNA-binding</keyword>
<name>A0A975QLF4_9ACTN</name>
<dbReference type="GO" id="GO:0032993">
    <property type="term" value="C:protein-DNA complex"/>
    <property type="evidence" value="ECO:0007669"/>
    <property type="project" value="TreeGrafter"/>
</dbReference>
<gene>
    <name evidence="6" type="ORF">KGD82_08165</name>
</gene>
<feature type="domain" description="HTH lysR-type" evidence="5">
    <location>
        <begin position="1"/>
        <end position="58"/>
    </location>
</feature>
<dbReference type="SUPFAM" id="SSF46785">
    <property type="entry name" value="Winged helix' DNA-binding domain"/>
    <property type="match status" value="1"/>
</dbReference>
<dbReference type="GO" id="GO:0003700">
    <property type="term" value="F:DNA-binding transcription factor activity"/>
    <property type="evidence" value="ECO:0007669"/>
    <property type="project" value="InterPro"/>
</dbReference>
<dbReference type="AlphaFoldDB" id="A0A975QLF4"/>
<evidence type="ECO:0000256" key="2">
    <source>
        <dbReference type="ARBA" id="ARBA00023015"/>
    </source>
</evidence>
<keyword evidence="2" id="KW-0805">Transcription regulation</keyword>
<dbReference type="PROSITE" id="PS50931">
    <property type="entry name" value="HTH_LYSR"/>
    <property type="match status" value="1"/>
</dbReference>
<keyword evidence="4" id="KW-0804">Transcription</keyword>
<evidence type="ECO:0000256" key="1">
    <source>
        <dbReference type="ARBA" id="ARBA00009437"/>
    </source>
</evidence>
<dbReference type="PANTHER" id="PTHR30346">
    <property type="entry name" value="TRANSCRIPTIONAL DUAL REGULATOR HCAR-RELATED"/>
    <property type="match status" value="1"/>
</dbReference>
<dbReference type="Gene3D" id="3.40.190.10">
    <property type="entry name" value="Periplasmic binding protein-like II"/>
    <property type="match status" value="1"/>
</dbReference>
<dbReference type="FunFam" id="1.10.10.10:FF:000001">
    <property type="entry name" value="LysR family transcriptional regulator"/>
    <property type="match status" value="1"/>
</dbReference>
<comment type="similarity">
    <text evidence="1">Belongs to the LysR transcriptional regulatory family.</text>
</comment>
<evidence type="ECO:0000313" key="7">
    <source>
        <dbReference type="Proteomes" id="UP000682416"/>
    </source>
</evidence>